<dbReference type="SUPFAM" id="SSF52402">
    <property type="entry name" value="Adenine nucleotide alpha hydrolases-like"/>
    <property type="match status" value="2"/>
</dbReference>
<gene>
    <name evidence="3" type="ORF">GTOL_11059</name>
</gene>
<evidence type="ECO:0000256" key="1">
    <source>
        <dbReference type="ARBA" id="ARBA00008791"/>
    </source>
</evidence>
<dbReference type="RefSeq" id="WP_220635172.1">
    <property type="nucleotide sequence ID" value="NZ_CAJQUM010000001.1"/>
</dbReference>
<dbReference type="InterPro" id="IPR006015">
    <property type="entry name" value="Universal_stress_UspA"/>
</dbReference>
<comment type="caution">
    <text evidence="3">The sequence shown here is derived from an EMBL/GenBank/DDBJ whole genome shotgun (WGS) entry which is preliminary data.</text>
</comment>
<keyword evidence="4" id="KW-1185">Reference proteome</keyword>
<organism evidence="3 4">
    <name type="scientific">Georgfuchsia toluolica</name>
    <dbReference type="NCBI Taxonomy" id="424218"/>
    <lineage>
        <taxon>Bacteria</taxon>
        <taxon>Pseudomonadati</taxon>
        <taxon>Pseudomonadota</taxon>
        <taxon>Betaproteobacteria</taxon>
        <taxon>Nitrosomonadales</taxon>
        <taxon>Sterolibacteriaceae</taxon>
        <taxon>Georgfuchsia</taxon>
    </lineage>
</organism>
<dbReference type="PRINTS" id="PR01438">
    <property type="entry name" value="UNVRSLSTRESS"/>
</dbReference>
<dbReference type="PANTHER" id="PTHR46268">
    <property type="entry name" value="STRESS RESPONSE PROTEIN NHAX"/>
    <property type="match status" value="1"/>
</dbReference>
<accession>A0A916J240</accession>
<feature type="domain" description="UspA" evidence="2">
    <location>
        <begin position="153"/>
        <end position="292"/>
    </location>
</feature>
<dbReference type="Gene3D" id="3.40.50.620">
    <property type="entry name" value="HUPs"/>
    <property type="match status" value="2"/>
</dbReference>
<dbReference type="CDD" id="cd00293">
    <property type="entry name" value="USP-like"/>
    <property type="match status" value="2"/>
</dbReference>
<protein>
    <submittedName>
        <fullName evidence="3">Universal stress protein family 4</fullName>
    </submittedName>
</protein>
<evidence type="ECO:0000259" key="2">
    <source>
        <dbReference type="Pfam" id="PF00582"/>
    </source>
</evidence>
<reference evidence="3" key="1">
    <citation type="submission" date="2021-04" db="EMBL/GenBank/DDBJ databases">
        <authorList>
            <person name="Hornung B."/>
        </authorList>
    </citation>
    <scope>NUCLEOTIDE SEQUENCE</scope>
    <source>
        <strain evidence="3">G5G6</strain>
    </source>
</reference>
<feature type="domain" description="UspA" evidence="2">
    <location>
        <begin position="5"/>
        <end position="146"/>
    </location>
</feature>
<dbReference type="AlphaFoldDB" id="A0A916J240"/>
<dbReference type="InterPro" id="IPR006016">
    <property type="entry name" value="UspA"/>
</dbReference>
<dbReference type="Proteomes" id="UP000742786">
    <property type="component" value="Unassembled WGS sequence"/>
</dbReference>
<sequence length="294" mass="32263">MTKLNHLLAATDLSAPARHAAERAALVSKETGAPLDLLHVADLAPLEKFRQLMGESPEELKLRLLDTAKEKLRELAEALLKQHGVSAGARVVFGPLLAELFKEADAMATDLIVCGARGESFMRHLLLGSTAERMLSRTKCPLLVVKQAAHEPYRTLLLPVDFSPASLQAIKNARAVAAHAEIVMLHVFEVPFESHLRYASVDDDTIKHYRTIARQEAVRKLHALSEEAGLPPYATRFVVVHGAPSLRIIEQEQEQNCDLIVMGKHGESALEDLLLGSVTKRVLAESQCDVLVSM</sequence>
<evidence type="ECO:0000313" key="4">
    <source>
        <dbReference type="Proteomes" id="UP000742786"/>
    </source>
</evidence>
<dbReference type="InterPro" id="IPR014729">
    <property type="entry name" value="Rossmann-like_a/b/a_fold"/>
</dbReference>
<comment type="similarity">
    <text evidence="1">Belongs to the universal stress protein A family.</text>
</comment>
<evidence type="ECO:0000313" key="3">
    <source>
        <dbReference type="EMBL" id="CAG4883177.1"/>
    </source>
</evidence>
<name>A0A916J240_9PROT</name>
<dbReference type="PANTHER" id="PTHR46268:SF6">
    <property type="entry name" value="UNIVERSAL STRESS PROTEIN UP12"/>
    <property type="match status" value="1"/>
</dbReference>
<dbReference type="EMBL" id="CAJQUM010000001">
    <property type="protein sequence ID" value="CAG4883177.1"/>
    <property type="molecule type" value="Genomic_DNA"/>
</dbReference>
<proteinExistence type="inferred from homology"/>
<dbReference type="Pfam" id="PF00582">
    <property type="entry name" value="Usp"/>
    <property type="match status" value="2"/>
</dbReference>